<proteinExistence type="predicted"/>
<comment type="caution">
    <text evidence="1">The sequence shown here is derived from an EMBL/GenBank/DDBJ whole genome shotgun (WGS) entry which is preliminary data.</text>
</comment>
<accession>A0A0F9M6Z0</accession>
<name>A0A0F9M6Z0_9ZZZZ</name>
<evidence type="ECO:0000313" key="1">
    <source>
        <dbReference type="EMBL" id="KKN03215.1"/>
    </source>
</evidence>
<gene>
    <name evidence="1" type="ORF">LCGC14_1110090</name>
</gene>
<dbReference type="EMBL" id="LAZR01005058">
    <property type="protein sequence ID" value="KKN03215.1"/>
    <property type="molecule type" value="Genomic_DNA"/>
</dbReference>
<organism evidence="1">
    <name type="scientific">marine sediment metagenome</name>
    <dbReference type="NCBI Taxonomy" id="412755"/>
    <lineage>
        <taxon>unclassified sequences</taxon>
        <taxon>metagenomes</taxon>
        <taxon>ecological metagenomes</taxon>
    </lineage>
</organism>
<dbReference type="AlphaFoldDB" id="A0A0F9M6Z0"/>
<protein>
    <submittedName>
        <fullName evidence="1">Uncharacterized protein</fullName>
    </submittedName>
</protein>
<sequence length="139" mass="16286">MDALERLKGSMVRVKALIDFYQHSPFVMLHGIDAAGRDVLDTTTNVTVEDLERLLDGLADRDISLKRPKFKTPREIERDAKLAKIIVDEREIEEDTKITRMKRDLWTRGYDKGYEAGRNRELKRIEGLINRYLHDKEND</sequence>
<reference evidence="1" key="1">
    <citation type="journal article" date="2015" name="Nature">
        <title>Complex archaea that bridge the gap between prokaryotes and eukaryotes.</title>
        <authorList>
            <person name="Spang A."/>
            <person name="Saw J.H."/>
            <person name="Jorgensen S.L."/>
            <person name="Zaremba-Niedzwiedzka K."/>
            <person name="Martijn J."/>
            <person name="Lind A.E."/>
            <person name="van Eijk R."/>
            <person name="Schleper C."/>
            <person name="Guy L."/>
            <person name="Ettema T.J."/>
        </authorList>
    </citation>
    <scope>NUCLEOTIDE SEQUENCE</scope>
</reference>